<accession>A0A7G2C839</accession>
<evidence type="ECO:0000313" key="3">
    <source>
        <dbReference type="Proteomes" id="UP000515908"/>
    </source>
</evidence>
<dbReference type="Proteomes" id="UP000515908">
    <property type="component" value="Chromosome 06"/>
</dbReference>
<evidence type="ECO:0000256" key="1">
    <source>
        <dbReference type="SAM" id="MobiDB-lite"/>
    </source>
</evidence>
<dbReference type="VEuPathDB" id="TriTrypDB:ADEAN_000346800"/>
<dbReference type="EMBL" id="LR877150">
    <property type="protein sequence ID" value="CAD2216010.1"/>
    <property type="molecule type" value="Genomic_DNA"/>
</dbReference>
<feature type="region of interest" description="Disordered" evidence="1">
    <location>
        <begin position="487"/>
        <end position="510"/>
    </location>
</feature>
<name>A0A7G2C839_9TRYP</name>
<feature type="compositionally biased region" description="Low complexity" evidence="1">
    <location>
        <begin position="491"/>
        <end position="509"/>
    </location>
</feature>
<keyword evidence="3" id="KW-1185">Reference proteome</keyword>
<organism evidence="2 3">
    <name type="scientific">Angomonas deanei</name>
    <dbReference type="NCBI Taxonomy" id="59799"/>
    <lineage>
        <taxon>Eukaryota</taxon>
        <taxon>Discoba</taxon>
        <taxon>Euglenozoa</taxon>
        <taxon>Kinetoplastea</taxon>
        <taxon>Metakinetoplastina</taxon>
        <taxon>Trypanosomatida</taxon>
        <taxon>Trypanosomatidae</taxon>
        <taxon>Strigomonadinae</taxon>
        <taxon>Angomonas</taxon>
    </lineage>
</organism>
<reference evidence="2 3" key="1">
    <citation type="submission" date="2020-08" db="EMBL/GenBank/DDBJ databases">
        <authorList>
            <person name="Newling K."/>
            <person name="Davey J."/>
            <person name="Forrester S."/>
        </authorList>
    </citation>
    <scope>NUCLEOTIDE SEQUENCE [LARGE SCALE GENOMIC DNA]</scope>
    <source>
        <strain evidence="3">Crithidia deanei Carvalho (ATCC PRA-265)</strain>
    </source>
</reference>
<sequence>MSNAYRTVISDIHHLRRVHLLLKDAGLAAILTSKLTRLNLQPALREAQAQQQLGALQPSFTVVSAHSAAPPSTNTNRILYDNPLLLSPSSLVQLLECLAYFQLGDSPVSEQAVALTQLCIPLLPPPLLARAVGACAAMGESGTTVHALPLLLAALGTSKEGTVLLPGPLVLLLVSGMADCGVRQEELWRSVVEHCHSVLDTLEGHHLVRLVTLLHDQQGVIPRDCAESLYSAIQQHVLQTQRKTEGLYLTRTQLEELFQYLQLLGQPVVELQALLQRGSSPVDVLEQFRPGTEDNTNHNNTNAIRHYMPATNDPEFIRCSVEFLGTANAADLQSWLERCHERRLMHQDVMSAAVARWFVIYFAPNGEKNIHDQPLESTPMLATLRLLLKFRNKSFFSRDSQAQVVLALCGDQQTKPFRIPFKTSIQRMNVIVDSLLELFDREFQPFHNNKNKNVTLEPFYRQFIEFVKQSKEVSVLLGSMASDANLPAPVPNSKTSSANNNTNQNQHPNRGQTTAFLLTFTSNLVRLRTLGGAALLKEHVPSITAAGVHCHRRAVQLELLYVLSELPRINQLPVLSALLRAVKEGGTPPTTQRRGTGGLTLQWTVSLTTADLRHVLLGMLRAKVIDKEVLQGVTQLLKEQPHRVAHPQDLAQFAYYLSLLGVREVEVYVSITNSLLAATRSTRDPDDGA</sequence>
<proteinExistence type="predicted"/>
<dbReference type="AlphaFoldDB" id="A0A7G2C839"/>
<protein>
    <submittedName>
        <fullName evidence="2">Uncharacterized protein</fullName>
    </submittedName>
</protein>
<gene>
    <name evidence="2" type="ORF">ADEAN_000346800</name>
</gene>
<evidence type="ECO:0000313" key="2">
    <source>
        <dbReference type="EMBL" id="CAD2216010.1"/>
    </source>
</evidence>